<dbReference type="eggNOG" id="COG1051">
    <property type="taxonomic scope" value="Bacteria"/>
</dbReference>
<dbReference type="STRING" id="279238.Saro_2655"/>
<evidence type="ECO:0000256" key="1">
    <source>
        <dbReference type="ARBA" id="ARBA00001946"/>
    </source>
</evidence>
<feature type="domain" description="Nudix hydrolase" evidence="3">
    <location>
        <begin position="30"/>
        <end position="154"/>
    </location>
</feature>
<dbReference type="PANTHER" id="PTHR43046">
    <property type="entry name" value="GDP-MANNOSE MANNOSYL HYDROLASE"/>
    <property type="match status" value="1"/>
</dbReference>
<sequence>MSGFLPAPLHRMALRLAHRLRLQWWRATKKVVRGCNVIAANPQGEILLVRHSYHARDIWMLPGGGLGKSEDAAQAAARELLEETHCALIRPVRLGTVVLDRNGWTNAIELIAGTTAHQPFADAREIEEARFFPTDALPERTSEAARAMIARWLDHQKGSSA</sequence>
<dbReference type="Proteomes" id="UP000009134">
    <property type="component" value="Chromosome"/>
</dbReference>
<protein>
    <submittedName>
        <fullName evidence="4">NUDIX hydrolase</fullName>
    </submittedName>
</protein>
<proteinExistence type="predicted"/>
<dbReference type="DNASU" id="3918429"/>
<organism evidence="4 5">
    <name type="scientific">Novosphingobium aromaticivorans (strain ATCC 700278 / DSM 12444 / CCUG 56034 / CIP 105152 / NBRC 16084 / F199)</name>
    <dbReference type="NCBI Taxonomy" id="279238"/>
    <lineage>
        <taxon>Bacteria</taxon>
        <taxon>Pseudomonadati</taxon>
        <taxon>Pseudomonadota</taxon>
        <taxon>Alphaproteobacteria</taxon>
        <taxon>Sphingomonadales</taxon>
        <taxon>Sphingomonadaceae</taxon>
        <taxon>Novosphingobium</taxon>
    </lineage>
</organism>
<evidence type="ECO:0000313" key="5">
    <source>
        <dbReference type="Proteomes" id="UP000009134"/>
    </source>
</evidence>
<dbReference type="Gene3D" id="3.90.79.10">
    <property type="entry name" value="Nucleoside Triphosphate Pyrophosphohydrolase"/>
    <property type="match status" value="1"/>
</dbReference>
<gene>
    <name evidence="4" type="ordered locus">Saro_2655</name>
</gene>
<dbReference type="RefSeq" id="WP_011446297.1">
    <property type="nucleotide sequence ID" value="NC_007794.1"/>
</dbReference>
<evidence type="ECO:0000259" key="3">
    <source>
        <dbReference type="PROSITE" id="PS51462"/>
    </source>
</evidence>
<reference evidence="5" key="1">
    <citation type="submission" date="2006-01" db="EMBL/GenBank/DDBJ databases">
        <title>Complete sequence of Novosphingobium aromaticivorans DSM 12444.</title>
        <authorList>
            <consortium name="US DOE Joint Genome Institute"/>
            <person name="Copeland A."/>
            <person name="Lucas S."/>
            <person name="Lapidus A."/>
            <person name="Barry K."/>
            <person name="Detter J.C."/>
            <person name="Glavina T."/>
            <person name="Hammon N."/>
            <person name="Israni S."/>
            <person name="Pitluck S."/>
            <person name="Chain P."/>
            <person name="Malfatti S."/>
            <person name="Shin M."/>
            <person name="Vergez L."/>
            <person name="Schmutz J."/>
            <person name="Larimer F."/>
            <person name="Land M."/>
            <person name="Kyrpides N."/>
            <person name="Ivanova N."/>
            <person name="Fredrickson J."/>
            <person name="Balkwill D."/>
            <person name="Romine M.F."/>
            <person name="Richardson P."/>
        </authorList>
    </citation>
    <scope>NUCLEOTIDE SEQUENCE [LARGE SCALE GENOMIC DNA]</scope>
    <source>
        <strain evidence="5">ATCC 700278 / DSM 12444 / CCUG 56034 / CIP 105152 / NBRC 16084 / F199</strain>
    </source>
</reference>
<dbReference type="PROSITE" id="PS51462">
    <property type="entry name" value="NUDIX"/>
    <property type="match status" value="1"/>
</dbReference>
<dbReference type="PANTHER" id="PTHR43046:SF16">
    <property type="entry name" value="ADP-RIBOSE PYROPHOSPHATASE YJHB-RELATED"/>
    <property type="match status" value="1"/>
</dbReference>
<dbReference type="Pfam" id="PF00293">
    <property type="entry name" value="NUDIX"/>
    <property type="match status" value="1"/>
</dbReference>
<dbReference type="AlphaFoldDB" id="Q2G4Y2"/>
<dbReference type="InterPro" id="IPR015797">
    <property type="entry name" value="NUDIX_hydrolase-like_dom_sf"/>
</dbReference>
<dbReference type="GO" id="GO:0016787">
    <property type="term" value="F:hydrolase activity"/>
    <property type="evidence" value="ECO:0007669"/>
    <property type="project" value="UniProtKB-KW"/>
</dbReference>
<keyword evidence="5" id="KW-1185">Reference proteome</keyword>
<evidence type="ECO:0000256" key="2">
    <source>
        <dbReference type="ARBA" id="ARBA00022801"/>
    </source>
</evidence>
<dbReference type="InterPro" id="IPR000086">
    <property type="entry name" value="NUDIX_hydrolase_dom"/>
</dbReference>
<name>Q2G4Y2_NOVAD</name>
<comment type="cofactor">
    <cofactor evidence="1">
        <name>Mg(2+)</name>
        <dbReference type="ChEBI" id="CHEBI:18420"/>
    </cofactor>
</comment>
<dbReference type="KEGG" id="nar:Saro_2655"/>
<evidence type="ECO:0000313" key="4">
    <source>
        <dbReference type="EMBL" id="ABD27091.1"/>
    </source>
</evidence>
<dbReference type="HOGENOM" id="CLU_037162_10_0_5"/>
<dbReference type="EMBL" id="CP000248">
    <property type="protein sequence ID" value="ABD27091.1"/>
    <property type="molecule type" value="Genomic_DNA"/>
</dbReference>
<accession>Q2G4Y2</accession>
<dbReference type="SUPFAM" id="SSF55811">
    <property type="entry name" value="Nudix"/>
    <property type="match status" value="1"/>
</dbReference>
<keyword evidence="2 4" id="KW-0378">Hydrolase</keyword>